<keyword evidence="4" id="KW-1185">Reference proteome</keyword>
<sequence>TGTGTGTGTGGQLGKDGKDGVDGKDGKDGKDAEPQGLLCQIFPDILACDKMGKPQEGMFDDIKIPHVTDEKTWSPDNFLPPNGVCPKPKTFHVAGRPVQLSYEPLCELMRQVRFAVLLAFTIMSAFIVFGSLRK</sequence>
<dbReference type="AlphaFoldDB" id="A0A3N4MHJ6"/>
<dbReference type="Proteomes" id="UP000272412">
    <property type="component" value="Unassembled WGS sequence"/>
</dbReference>
<comment type="caution">
    <text evidence="3">The sequence shown here is derived from an EMBL/GenBank/DDBJ whole genome shotgun (WGS) entry which is preliminary data.</text>
</comment>
<name>A0A3N4MHJ6_9NEIS</name>
<reference evidence="3 4" key="1">
    <citation type="submission" date="2018-11" db="EMBL/GenBank/DDBJ databases">
        <title>Neisseria weixii sp. nov. isolated from the rectal contents of plateau pika (Ochotona cruzoniae).</title>
        <authorList>
            <person name="Zhang G."/>
        </authorList>
    </citation>
    <scope>NUCLEOTIDE SEQUENCE [LARGE SCALE GENOMIC DNA]</scope>
    <source>
        <strain evidence="3 4">10009</strain>
    </source>
</reference>
<keyword evidence="2" id="KW-0472">Membrane</keyword>
<feature type="compositionally biased region" description="Gly residues" evidence="1">
    <location>
        <begin position="1"/>
        <end position="14"/>
    </location>
</feature>
<feature type="region of interest" description="Disordered" evidence="1">
    <location>
        <begin position="1"/>
        <end position="34"/>
    </location>
</feature>
<organism evidence="3 4">
    <name type="scientific">Neisseria weixii</name>
    <dbReference type="NCBI Taxonomy" id="1853276"/>
    <lineage>
        <taxon>Bacteria</taxon>
        <taxon>Pseudomonadati</taxon>
        <taxon>Pseudomonadota</taxon>
        <taxon>Betaproteobacteria</taxon>
        <taxon>Neisseriales</taxon>
        <taxon>Neisseriaceae</taxon>
        <taxon>Neisseria</taxon>
    </lineage>
</organism>
<feature type="transmembrane region" description="Helical" evidence="2">
    <location>
        <begin position="114"/>
        <end position="132"/>
    </location>
</feature>
<dbReference type="RefSeq" id="WP_277352454.1">
    <property type="nucleotide sequence ID" value="NZ_RPFL01000076.1"/>
</dbReference>
<evidence type="ECO:0000313" key="4">
    <source>
        <dbReference type="Proteomes" id="UP000272412"/>
    </source>
</evidence>
<dbReference type="NCBIfam" id="NF041109">
    <property type="entry name" value="VF_TspB_C_term"/>
    <property type="match status" value="1"/>
</dbReference>
<accession>A0A3N4MHJ6</accession>
<evidence type="ECO:0000313" key="3">
    <source>
        <dbReference type="EMBL" id="RPD83142.1"/>
    </source>
</evidence>
<keyword evidence="2" id="KW-0812">Transmembrane</keyword>
<gene>
    <name evidence="3" type="ORF">EGK74_13380</name>
</gene>
<proteinExistence type="predicted"/>
<feature type="compositionally biased region" description="Basic and acidic residues" evidence="1">
    <location>
        <begin position="15"/>
        <end position="33"/>
    </location>
</feature>
<keyword evidence="2" id="KW-1133">Transmembrane helix</keyword>
<dbReference type="EMBL" id="RPFL01000076">
    <property type="protein sequence ID" value="RPD83142.1"/>
    <property type="molecule type" value="Genomic_DNA"/>
</dbReference>
<feature type="non-terminal residue" evidence="3">
    <location>
        <position position="1"/>
    </location>
</feature>
<evidence type="ECO:0000256" key="1">
    <source>
        <dbReference type="SAM" id="MobiDB-lite"/>
    </source>
</evidence>
<evidence type="ECO:0000256" key="2">
    <source>
        <dbReference type="SAM" id="Phobius"/>
    </source>
</evidence>
<protein>
    <submittedName>
        <fullName evidence="3">T cell/B cell stimulating protein TspB</fullName>
    </submittedName>
</protein>
<dbReference type="InterPro" id="IPR008708">
    <property type="entry name" value="Neisseria_TspB"/>
</dbReference>
<dbReference type="Pfam" id="PF05616">
    <property type="entry name" value="Neisseria_TspB"/>
    <property type="match status" value="1"/>
</dbReference>